<proteinExistence type="predicted"/>
<reference evidence="2 3" key="1">
    <citation type="submission" date="2019-06" db="EMBL/GenBank/DDBJ databases">
        <authorList>
            <person name="Livingstone P."/>
            <person name="Whitworth D."/>
        </authorList>
    </citation>
    <scope>NUCLEOTIDE SEQUENCE [LARGE SCALE GENOMIC DNA]</scope>
    <source>
        <strain evidence="2 3">AM401</strain>
    </source>
</reference>
<dbReference type="AlphaFoldDB" id="A0A540X260"/>
<protein>
    <recommendedName>
        <fullName evidence="4">Lipoprotein</fullName>
    </recommendedName>
</protein>
<keyword evidence="1" id="KW-0732">Signal</keyword>
<evidence type="ECO:0008006" key="4">
    <source>
        <dbReference type="Google" id="ProtNLM"/>
    </source>
</evidence>
<organism evidence="2 3">
    <name type="scientific">Myxococcus llanfairpwllgwyngyllgogerychwyrndrobwllllantysiliogogogochensis</name>
    <dbReference type="NCBI Taxonomy" id="2590453"/>
    <lineage>
        <taxon>Bacteria</taxon>
        <taxon>Pseudomonadati</taxon>
        <taxon>Myxococcota</taxon>
        <taxon>Myxococcia</taxon>
        <taxon>Myxococcales</taxon>
        <taxon>Cystobacterineae</taxon>
        <taxon>Myxococcaceae</taxon>
        <taxon>Myxococcus</taxon>
    </lineage>
</organism>
<name>A0A540X260_9BACT</name>
<dbReference type="OrthoDB" id="5382906at2"/>
<comment type="caution">
    <text evidence="2">The sequence shown here is derived from an EMBL/GenBank/DDBJ whole genome shotgun (WGS) entry which is preliminary data.</text>
</comment>
<sequence length="201" mass="21512">MVGAVLMAFVALPAAAQEGLVGGLPGLPLVEKEGGWARYEIVSPEGSTRFVVKVGAPGRKLDKAGRWMTLEVEVPSAGRVAIELLVAEGRFGPVNIVQMRLTLPGKKAREILDPFKNDTKSRREGKFLQKTTETVAGKTLEVLEYTFSGGITAEWSAAVPGLGLVRMGGENPFHLVDFGVGGDPWKERTTPAMFPAPPSKK</sequence>
<evidence type="ECO:0000313" key="3">
    <source>
        <dbReference type="Proteomes" id="UP000315369"/>
    </source>
</evidence>
<feature type="chain" id="PRO_5021789198" description="Lipoprotein" evidence="1">
    <location>
        <begin position="17"/>
        <end position="201"/>
    </location>
</feature>
<dbReference type="Proteomes" id="UP000315369">
    <property type="component" value="Unassembled WGS sequence"/>
</dbReference>
<keyword evidence="3" id="KW-1185">Reference proteome</keyword>
<gene>
    <name evidence="2" type="ORF">FJV41_14205</name>
</gene>
<evidence type="ECO:0000313" key="2">
    <source>
        <dbReference type="EMBL" id="TQF15336.1"/>
    </source>
</evidence>
<accession>A0A540X260</accession>
<feature type="signal peptide" evidence="1">
    <location>
        <begin position="1"/>
        <end position="16"/>
    </location>
</feature>
<evidence type="ECO:0000256" key="1">
    <source>
        <dbReference type="SAM" id="SignalP"/>
    </source>
</evidence>
<dbReference type="EMBL" id="VIFM01000046">
    <property type="protein sequence ID" value="TQF15336.1"/>
    <property type="molecule type" value="Genomic_DNA"/>
</dbReference>